<dbReference type="EC" id="2.7.7.6" evidence="2"/>
<evidence type="ECO:0000259" key="8">
    <source>
        <dbReference type="Pfam" id="PF04998"/>
    </source>
</evidence>
<protein>
    <recommendedName>
        <fullName evidence="2">DNA-directed RNA polymerase</fullName>
        <ecNumber evidence="2">2.7.7.6</ecNumber>
    </recommendedName>
</protein>
<reference evidence="9" key="1">
    <citation type="submission" date="2018-09" db="EMBL/GenBank/DDBJ databases">
        <title>Comparative sequence analysis of Babesia apicoplast genomes of sheep originating from six regions.</title>
        <authorList>
            <person name="Wang X."/>
            <person name="Guan G."/>
        </authorList>
    </citation>
    <scope>NUCLEOTIDE SEQUENCE</scope>
    <source>
        <strain evidence="9">Hebei</strain>
    </source>
</reference>
<dbReference type="PANTHER" id="PTHR19376">
    <property type="entry name" value="DNA-DIRECTED RNA POLYMERASE"/>
    <property type="match status" value="1"/>
</dbReference>
<dbReference type="InterPro" id="IPR045867">
    <property type="entry name" value="DNA-dir_RpoC_beta_prime"/>
</dbReference>
<keyword evidence="6" id="KW-0804">Transcription</keyword>
<comment type="function">
    <text evidence="1">DNA-dependent RNA polymerase catalyzes the transcription of DNA into RNA using the four ribonucleoside triphosphates as substrates.</text>
</comment>
<sequence length="348" mass="40594">MANIKNLKFLSLTSVTYIDKYIKELLNICFEYSSIFTFNYNLNSFKNMCLYNINTPLDNISNISYLINLYLEKDYFYSNLFSLVNLKAKLTLNQLFQSLNIKGVSSDNNTNIYLLSNLYYGLSLKDLIYSSFSARNSIIDSSLNTSESGYLTRKLVESLRDIYLKCNKCYSKYTYKNMYVNMFLNLPFLCSDNKSICMKCMCITYNNYLIAGYSKGVISGQALGEPSTQMLLRTFHLGDKLTFKNLLYTSKKYPDFVYKFVKSSYYKYYGIGSYKNMCVLYNTPYLSYICAKYTIHKFISCLYTNIFSTSLIKILNNLWGCIELVSSNYLHNFNLFTPTNDIYSYLLF</sequence>
<dbReference type="Pfam" id="PF04998">
    <property type="entry name" value="RNA_pol_Rpb1_5"/>
    <property type="match status" value="1"/>
</dbReference>
<proteinExistence type="predicted"/>
<name>A0A411ADN2_9APIC</name>
<dbReference type="GO" id="GO:0000428">
    <property type="term" value="C:DNA-directed RNA polymerase complex"/>
    <property type="evidence" value="ECO:0007669"/>
    <property type="project" value="UniProtKB-KW"/>
</dbReference>
<evidence type="ECO:0000256" key="4">
    <source>
        <dbReference type="ARBA" id="ARBA00022679"/>
    </source>
</evidence>
<organism evidence="9">
    <name type="scientific">Babesia motasi</name>
    <dbReference type="NCBI Taxonomy" id="237580"/>
    <lineage>
        <taxon>Eukaryota</taxon>
        <taxon>Sar</taxon>
        <taxon>Alveolata</taxon>
        <taxon>Apicomplexa</taxon>
        <taxon>Aconoidasida</taxon>
        <taxon>Piroplasmida</taxon>
        <taxon>Babesiidae</taxon>
        <taxon>Babesia</taxon>
    </lineage>
</organism>
<evidence type="ECO:0000256" key="3">
    <source>
        <dbReference type="ARBA" id="ARBA00022478"/>
    </source>
</evidence>
<dbReference type="GO" id="GO:0003677">
    <property type="term" value="F:DNA binding"/>
    <property type="evidence" value="ECO:0007669"/>
    <property type="project" value="InterPro"/>
</dbReference>
<dbReference type="AlphaFoldDB" id="A0A411ADN2"/>
<evidence type="ECO:0000256" key="1">
    <source>
        <dbReference type="ARBA" id="ARBA00004026"/>
    </source>
</evidence>
<comment type="catalytic activity">
    <reaction evidence="7">
        <text>RNA(n) + a ribonucleoside 5'-triphosphate = RNA(n+1) + diphosphate</text>
        <dbReference type="Rhea" id="RHEA:21248"/>
        <dbReference type="Rhea" id="RHEA-COMP:14527"/>
        <dbReference type="Rhea" id="RHEA-COMP:17342"/>
        <dbReference type="ChEBI" id="CHEBI:33019"/>
        <dbReference type="ChEBI" id="CHEBI:61557"/>
        <dbReference type="ChEBI" id="CHEBI:140395"/>
        <dbReference type="EC" id="2.7.7.6"/>
    </reaction>
</comment>
<evidence type="ECO:0000256" key="6">
    <source>
        <dbReference type="ARBA" id="ARBA00023163"/>
    </source>
</evidence>
<evidence type="ECO:0000313" key="9">
    <source>
        <dbReference type="EMBL" id="QAX27142.1"/>
    </source>
</evidence>
<dbReference type="GO" id="GO:0003899">
    <property type="term" value="F:DNA-directed RNA polymerase activity"/>
    <property type="evidence" value="ECO:0007669"/>
    <property type="project" value="UniProtKB-EC"/>
</dbReference>
<evidence type="ECO:0000256" key="7">
    <source>
        <dbReference type="ARBA" id="ARBA00048552"/>
    </source>
</evidence>
<dbReference type="EMBL" id="MH992229">
    <property type="protein sequence ID" value="QAX27142.1"/>
    <property type="molecule type" value="Genomic_DNA"/>
</dbReference>
<keyword evidence="4" id="KW-0808">Transferase</keyword>
<accession>A0A411ADN2</accession>
<evidence type="ECO:0000256" key="2">
    <source>
        <dbReference type="ARBA" id="ARBA00012418"/>
    </source>
</evidence>
<feature type="domain" description="RNA polymerase Rpb1" evidence="8">
    <location>
        <begin position="121"/>
        <end position="239"/>
    </location>
</feature>
<gene>
    <name evidence="9" type="primary">rpoC2a</name>
</gene>
<dbReference type="Gene3D" id="6.10.250.2940">
    <property type="match status" value="1"/>
</dbReference>
<dbReference type="SUPFAM" id="SSF64484">
    <property type="entry name" value="beta and beta-prime subunits of DNA dependent RNA-polymerase"/>
    <property type="match status" value="1"/>
</dbReference>
<evidence type="ECO:0000256" key="5">
    <source>
        <dbReference type="ARBA" id="ARBA00022695"/>
    </source>
</evidence>
<keyword evidence="5" id="KW-0548">Nucleotidyltransferase</keyword>
<keyword evidence="3" id="KW-0240">DNA-directed RNA polymerase</keyword>
<dbReference type="GO" id="GO:0006351">
    <property type="term" value="P:DNA-templated transcription"/>
    <property type="evidence" value="ECO:0007669"/>
    <property type="project" value="InterPro"/>
</dbReference>
<dbReference type="PANTHER" id="PTHR19376:SF54">
    <property type="entry name" value="DNA-DIRECTED RNA POLYMERASE SUBUNIT BETA"/>
    <property type="match status" value="1"/>
</dbReference>
<dbReference type="InterPro" id="IPR007081">
    <property type="entry name" value="RNA_pol_Rpb1_5"/>
</dbReference>